<reference evidence="1" key="1">
    <citation type="submission" date="2015-03" db="EMBL/GenBank/DDBJ databases">
        <authorList>
            <person name="Xie B.-B."/>
            <person name="Rong J.-C."/>
            <person name="Qin Q.-L."/>
            <person name="Zhang Y.-Z."/>
        </authorList>
    </citation>
    <scope>NUCLEOTIDE SEQUENCE</scope>
    <source>
        <strain evidence="1">DSM 14585</strain>
    </source>
</reference>
<evidence type="ECO:0000313" key="1">
    <source>
        <dbReference type="EMBL" id="ATC81930.1"/>
    </source>
</evidence>
<proteinExistence type="predicted"/>
<name>A0ACA8DW49_9GAMM</name>
<accession>A0ACA8DW49</accession>
<sequence>MIYLGLENKSLWPQIYNLKWANKAAIEIVFSNSIAVCLNLSKILNNYSNTIFSFGIGKWSVLSGITYYQASYQPKEDGDKKMAFELPSLPYAIDALEPHISQETLEYHHGKHHNTYVVKLNGLIPGTEFENKSLEEIVCSSEGGVFNNAAQIWNHTFYWNCLSPNGGGEPTGAIADAINAKWGSFDAFKDALNDKAVNNFGSSWTWLVKLADGSLDIVNTSNAATPLTDEGVTPILTVDLWEHAYYIDYRNVRPDYLKGFWALVNWEFANANFA</sequence>
<dbReference type="EMBL" id="CP011011">
    <property type="protein sequence ID" value="ATC81930.1"/>
    <property type="molecule type" value="Genomic_DNA"/>
</dbReference>
<dbReference type="Proteomes" id="UP000217277">
    <property type="component" value="Chromosome I"/>
</dbReference>
<keyword evidence="2" id="KW-1185">Reference proteome</keyword>
<evidence type="ECO:0000313" key="2">
    <source>
        <dbReference type="Proteomes" id="UP000217277"/>
    </source>
</evidence>
<protein>
    <submittedName>
        <fullName evidence="1">Superoxide dismutase, Fe-Mn family</fullName>
    </submittedName>
</protein>
<gene>
    <name evidence="1" type="ORF">PAGA_a1534</name>
</gene>
<organism evidence="1 2">
    <name type="scientific">Pseudoalteromonas agarivorans DSM 14585</name>
    <dbReference type="NCBI Taxonomy" id="1312369"/>
    <lineage>
        <taxon>Bacteria</taxon>
        <taxon>Pseudomonadati</taxon>
        <taxon>Pseudomonadota</taxon>
        <taxon>Gammaproteobacteria</taxon>
        <taxon>Alteromonadales</taxon>
        <taxon>Pseudoalteromonadaceae</taxon>
        <taxon>Pseudoalteromonas</taxon>
    </lineage>
</organism>